<accession>J9FED0</accession>
<sequence length="722" mass="81475">MGRVNKFIAEKSTETNRFMFPFYVRYAYRLYDGTLTMHSAPVLMICSGKFAPQVYTQEIRGKHSDKANQADVFICAALHQLDFAANSLTQIEKLQNWSDIITSVDVFITPPIYTYDYNGQCQRFVLREFEDDYSVCKIAHQDPKFNAKFHNKRYQFIYLGAMYGLQTGSADSNGNPMMPFNDNYRIELPAKPIDILDEEFETAATFRFLHSISLDNLSTKRTIIPIKTGFLNSLNAHELMSNDYRSHDTIIPMQSNVYNSRLNLTGITSKLFHGFSNSQPFADGYIGYNYIDARPEQSDNTVNSFRLYIYINENGKTEIVSTQLALQYNVPFLFFFYPNPNAYKLIGIAGAYTTAPSFEVALKPHPLLNGAYYFAGFNSKSDRPDYTGKSPQITEGIVSYPNKIYTSEVNNPFKFSTTNTTSIGTGTILGICTAAKALSEGQFGQFPLYAFTTEGVWALEVSSTGSYSARQPITRDVCIDPESITQIDNAVLFATQRGIMLLSGSTSTCISDAIDGTQSFSLNEFPSGPALLKLAYPHLKDICIIPFREFLKTSRMLYDYFHQRIIVYNSSQSYAYVFSLESKRWGMIESDIASSVNSYPEALAMSHNGELLNFSEEDATQPVTSLLLTRPVKIDDPNLFKTIDTLIQRGSFNNGSIKQALFGSNDYRHWFPIRSSVNQYMRGFSGTPFKTFRIAVIANLSENDSLVGCSISYTPRMTNRLR</sequence>
<dbReference type="AlphaFoldDB" id="J9FED0"/>
<proteinExistence type="predicted"/>
<evidence type="ECO:0000313" key="1">
    <source>
        <dbReference type="EMBL" id="EJW92773.1"/>
    </source>
</evidence>
<protein>
    <submittedName>
        <fullName evidence="1">Uncharacterized protein</fullName>
    </submittedName>
</protein>
<name>J9FED0_9ZZZZ</name>
<comment type="caution">
    <text evidence="1">The sequence shown here is derived from an EMBL/GenBank/DDBJ whole genome shotgun (WGS) entry which is preliminary data.</text>
</comment>
<gene>
    <name evidence="1" type="ORF">EVA_19123</name>
</gene>
<reference evidence="1" key="1">
    <citation type="journal article" date="2012" name="PLoS ONE">
        <title>Gene sets for utilization of primary and secondary nutrition supplies in the distal gut of endangered iberian lynx.</title>
        <authorList>
            <person name="Alcaide M."/>
            <person name="Messina E."/>
            <person name="Richter M."/>
            <person name="Bargiela R."/>
            <person name="Peplies J."/>
            <person name="Huws S.A."/>
            <person name="Newbold C.J."/>
            <person name="Golyshin P.N."/>
            <person name="Simon M.A."/>
            <person name="Lopez G."/>
            <person name="Yakimov M.M."/>
            <person name="Ferrer M."/>
        </authorList>
    </citation>
    <scope>NUCLEOTIDE SEQUENCE</scope>
</reference>
<dbReference type="EMBL" id="AMCI01007355">
    <property type="protein sequence ID" value="EJW92773.1"/>
    <property type="molecule type" value="Genomic_DNA"/>
</dbReference>
<organism evidence="1">
    <name type="scientific">gut metagenome</name>
    <dbReference type="NCBI Taxonomy" id="749906"/>
    <lineage>
        <taxon>unclassified sequences</taxon>
        <taxon>metagenomes</taxon>
        <taxon>organismal metagenomes</taxon>
    </lineage>
</organism>